<sequence>MTETPSTTAAEFTITREFDAPREAVWRAWTDPAEMTHWYHPRGFATPPESISVDLREGGTYRYTMVDEKTGEQYPTGGTYLEIAEPERLVFTWGDLDESAESAPVVTVTLQERGERTAMTFHLRGIAGHPGDGYVHDGWAEALDLLIEHLTGSPS</sequence>
<evidence type="ECO:0000256" key="1">
    <source>
        <dbReference type="ARBA" id="ARBA00006817"/>
    </source>
</evidence>
<organism evidence="3 4">
    <name type="scientific">Saccharopolyspora erythraea</name>
    <name type="common">Streptomyces erythraeus</name>
    <dbReference type="NCBI Taxonomy" id="1836"/>
    <lineage>
        <taxon>Bacteria</taxon>
        <taxon>Bacillati</taxon>
        <taxon>Actinomycetota</taxon>
        <taxon>Actinomycetes</taxon>
        <taxon>Pseudonocardiales</taxon>
        <taxon>Pseudonocardiaceae</taxon>
        <taxon>Saccharopolyspora</taxon>
    </lineage>
</organism>
<proteinExistence type="inferred from homology"/>
<comment type="similarity">
    <text evidence="1">Belongs to the AHA1 family.</text>
</comment>
<keyword evidence="4" id="KW-1185">Reference proteome</keyword>
<gene>
    <name evidence="3" type="ORF">GCM10009533_52750</name>
</gene>
<feature type="domain" description="Activator of Hsp90 ATPase homologue 1/2-like C-terminal" evidence="2">
    <location>
        <begin position="19"/>
        <end position="149"/>
    </location>
</feature>
<evidence type="ECO:0000313" key="3">
    <source>
        <dbReference type="EMBL" id="GAA0547453.1"/>
    </source>
</evidence>
<dbReference type="Pfam" id="PF08327">
    <property type="entry name" value="AHSA1"/>
    <property type="match status" value="1"/>
</dbReference>
<dbReference type="RefSeq" id="WP_009948382.1">
    <property type="nucleotide sequence ID" value="NZ_BAAAGS010000043.1"/>
</dbReference>
<dbReference type="CDD" id="cd07814">
    <property type="entry name" value="SRPBCC_CalC_Aha1-like"/>
    <property type="match status" value="1"/>
</dbReference>
<dbReference type="Gene3D" id="3.30.530.20">
    <property type="match status" value="1"/>
</dbReference>
<dbReference type="SUPFAM" id="SSF55961">
    <property type="entry name" value="Bet v1-like"/>
    <property type="match status" value="1"/>
</dbReference>
<accession>A0ABN1DMI1</accession>
<comment type="caution">
    <text evidence="3">The sequence shown here is derived from an EMBL/GenBank/DDBJ whole genome shotgun (WGS) entry which is preliminary data.</text>
</comment>
<protein>
    <submittedName>
        <fullName evidence="3">SRPBCC domain-containing protein</fullName>
    </submittedName>
</protein>
<name>A0ABN1DMI1_SACER</name>
<dbReference type="InterPro" id="IPR023393">
    <property type="entry name" value="START-like_dom_sf"/>
</dbReference>
<dbReference type="InterPro" id="IPR013538">
    <property type="entry name" value="ASHA1/2-like_C"/>
</dbReference>
<dbReference type="EMBL" id="BAAAGS010000043">
    <property type="protein sequence ID" value="GAA0547453.1"/>
    <property type="molecule type" value="Genomic_DNA"/>
</dbReference>
<reference evidence="3 4" key="1">
    <citation type="journal article" date="2019" name="Int. J. Syst. Evol. Microbiol.">
        <title>The Global Catalogue of Microorganisms (GCM) 10K type strain sequencing project: providing services to taxonomists for standard genome sequencing and annotation.</title>
        <authorList>
            <consortium name="The Broad Institute Genomics Platform"/>
            <consortium name="The Broad Institute Genome Sequencing Center for Infectious Disease"/>
            <person name="Wu L."/>
            <person name="Ma J."/>
        </authorList>
    </citation>
    <scope>NUCLEOTIDE SEQUENCE [LARGE SCALE GENOMIC DNA]</scope>
    <source>
        <strain evidence="3 4">JCM 10303</strain>
    </source>
</reference>
<evidence type="ECO:0000259" key="2">
    <source>
        <dbReference type="Pfam" id="PF08327"/>
    </source>
</evidence>
<dbReference type="Proteomes" id="UP001500729">
    <property type="component" value="Unassembled WGS sequence"/>
</dbReference>
<evidence type="ECO:0000313" key="4">
    <source>
        <dbReference type="Proteomes" id="UP001500729"/>
    </source>
</evidence>